<dbReference type="InterPro" id="IPR036188">
    <property type="entry name" value="FAD/NAD-bd_sf"/>
</dbReference>
<evidence type="ECO:0000256" key="6">
    <source>
        <dbReference type="ARBA" id="ARBA00039101"/>
    </source>
</evidence>
<evidence type="ECO:0000256" key="4">
    <source>
        <dbReference type="ARBA" id="ARBA00022827"/>
    </source>
</evidence>
<gene>
    <name evidence="10" type="ORF">ACFO3I_03725</name>
</gene>
<feature type="domain" description="FAD dependent oxidoreductase" evidence="9">
    <location>
        <begin position="5"/>
        <end position="344"/>
    </location>
</feature>
<evidence type="ECO:0000259" key="9">
    <source>
        <dbReference type="Pfam" id="PF01266"/>
    </source>
</evidence>
<dbReference type="PANTHER" id="PTHR11530">
    <property type="entry name" value="D-AMINO ACID OXIDASE"/>
    <property type="match status" value="1"/>
</dbReference>
<evidence type="ECO:0000313" key="11">
    <source>
        <dbReference type="Proteomes" id="UP001595962"/>
    </source>
</evidence>
<comment type="catalytic activity">
    <reaction evidence="8">
        <text>a D-alpha-amino acid + O2 + H2O = a 2-oxocarboxylate + H2O2 + NH4(+)</text>
        <dbReference type="Rhea" id="RHEA:21816"/>
        <dbReference type="ChEBI" id="CHEBI:15377"/>
        <dbReference type="ChEBI" id="CHEBI:15379"/>
        <dbReference type="ChEBI" id="CHEBI:16240"/>
        <dbReference type="ChEBI" id="CHEBI:28938"/>
        <dbReference type="ChEBI" id="CHEBI:35179"/>
        <dbReference type="ChEBI" id="CHEBI:59871"/>
        <dbReference type="EC" id="1.4.3.3"/>
    </reaction>
    <physiologicalReaction direction="left-to-right" evidence="8">
        <dbReference type="Rhea" id="RHEA:21817"/>
    </physiologicalReaction>
</comment>
<evidence type="ECO:0000256" key="7">
    <source>
        <dbReference type="ARBA" id="ARBA00039751"/>
    </source>
</evidence>
<dbReference type="InterPro" id="IPR023209">
    <property type="entry name" value="DAO"/>
</dbReference>
<dbReference type="InterPro" id="IPR006076">
    <property type="entry name" value="FAD-dep_OxRdtase"/>
</dbReference>
<keyword evidence="3" id="KW-0285">Flavoprotein</keyword>
<dbReference type="SUPFAM" id="SSF51905">
    <property type="entry name" value="FAD/NAD(P)-binding domain"/>
    <property type="match status" value="1"/>
</dbReference>
<evidence type="ECO:0000256" key="3">
    <source>
        <dbReference type="ARBA" id="ARBA00022630"/>
    </source>
</evidence>
<sequence length="373" mass="41066">MPYHLTIVGAGLAGRLTALYLTDPARRWAKPLQLRLLDQQVQANRFEPTAGKVAAAMLCASAESAVLPPELWPQARQSIQLWRELQQQMPGLWLQQQGCILLAHTSQLEQLQHQVRCIAQNPQASAEPLNSRDLAALEPELAGRFSQGWWCPDDGQTQTESFFSHSSALLQARGVQLQAVSEATLDGSNLSLSGQRQQANLVLDCRGLGASAVWPELRPVRGEVIRLYCPEVQLRRPVRFFHPRYSLYIAPKPEHQYVVGATELESASQHGPAVRSVLELLSALYAVHPGFAEAEVLSIQASARPTLATAQPEIRQQPGLLQLNGLSRHGYLLGPCYAKQLAELAWQQLHQRPAPQAAPAVQLSATLPQKDSQ</sequence>
<dbReference type="EC" id="1.4.3.3" evidence="6"/>
<reference evidence="11" key="1">
    <citation type="journal article" date="2019" name="Int. J. Syst. Evol. Microbiol.">
        <title>The Global Catalogue of Microorganisms (GCM) 10K type strain sequencing project: providing services to taxonomists for standard genome sequencing and annotation.</title>
        <authorList>
            <consortium name="The Broad Institute Genomics Platform"/>
            <consortium name="The Broad Institute Genome Sequencing Center for Infectious Disease"/>
            <person name="Wu L."/>
            <person name="Ma J."/>
        </authorList>
    </citation>
    <scope>NUCLEOTIDE SEQUENCE [LARGE SCALE GENOMIC DNA]</scope>
    <source>
        <strain evidence="11">DT28</strain>
    </source>
</reference>
<accession>A0ABV9JHY0</accession>
<protein>
    <recommendedName>
        <fullName evidence="7">D-amino-acid oxidase</fullName>
        <ecNumber evidence="6">1.4.3.3</ecNumber>
    </recommendedName>
</protein>
<keyword evidence="4" id="KW-0274">FAD</keyword>
<dbReference type="Gene3D" id="3.50.50.60">
    <property type="entry name" value="FAD/NAD(P)-binding domain"/>
    <property type="match status" value="1"/>
</dbReference>
<name>A0ABV9JHY0_9GAMM</name>
<comment type="caution">
    <text evidence="10">The sequence shown here is derived from an EMBL/GenBank/DDBJ whole genome shotgun (WGS) entry which is preliminary data.</text>
</comment>
<evidence type="ECO:0000256" key="2">
    <source>
        <dbReference type="ARBA" id="ARBA00006730"/>
    </source>
</evidence>
<dbReference type="RefSeq" id="WP_377331874.1">
    <property type="nucleotide sequence ID" value="NZ_JBHSGB010000004.1"/>
</dbReference>
<evidence type="ECO:0000256" key="8">
    <source>
        <dbReference type="ARBA" id="ARBA00049547"/>
    </source>
</evidence>
<keyword evidence="5" id="KW-0560">Oxidoreductase</keyword>
<comment type="cofactor">
    <cofactor evidence="1">
        <name>FAD</name>
        <dbReference type="ChEBI" id="CHEBI:57692"/>
    </cofactor>
</comment>
<dbReference type="Gene3D" id="3.30.9.10">
    <property type="entry name" value="D-Amino Acid Oxidase, subunit A, domain 2"/>
    <property type="match status" value="1"/>
</dbReference>
<dbReference type="Proteomes" id="UP001595962">
    <property type="component" value="Unassembled WGS sequence"/>
</dbReference>
<proteinExistence type="inferred from homology"/>
<comment type="similarity">
    <text evidence="2">Belongs to the DAMOX/DASOX family.</text>
</comment>
<keyword evidence="11" id="KW-1185">Reference proteome</keyword>
<dbReference type="EMBL" id="JBHSGB010000004">
    <property type="protein sequence ID" value="MFC4654132.1"/>
    <property type="molecule type" value="Genomic_DNA"/>
</dbReference>
<evidence type="ECO:0000256" key="5">
    <source>
        <dbReference type="ARBA" id="ARBA00023002"/>
    </source>
</evidence>
<evidence type="ECO:0000313" key="10">
    <source>
        <dbReference type="EMBL" id="MFC4654132.1"/>
    </source>
</evidence>
<dbReference type="SUPFAM" id="SSF54373">
    <property type="entry name" value="FAD-linked reductases, C-terminal domain"/>
    <property type="match status" value="1"/>
</dbReference>
<dbReference type="PANTHER" id="PTHR11530:SF11">
    <property type="entry name" value="D-ASPARTATE OXIDASE"/>
    <property type="match status" value="1"/>
</dbReference>
<organism evidence="10 11">
    <name type="scientific">Rheinheimera marina</name>
    <dbReference type="NCBI Taxonomy" id="1774958"/>
    <lineage>
        <taxon>Bacteria</taxon>
        <taxon>Pseudomonadati</taxon>
        <taxon>Pseudomonadota</taxon>
        <taxon>Gammaproteobacteria</taxon>
        <taxon>Chromatiales</taxon>
        <taxon>Chromatiaceae</taxon>
        <taxon>Rheinheimera</taxon>
    </lineage>
</organism>
<dbReference type="Pfam" id="PF01266">
    <property type="entry name" value="DAO"/>
    <property type="match status" value="1"/>
</dbReference>
<evidence type="ECO:0000256" key="1">
    <source>
        <dbReference type="ARBA" id="ARBA00001974"/>
    </source>
</evidence>